<keyword evidence="3" id="KW-0645">Protease</keyword>
<dbReference type="SUPFAM" id="SSF51306">
    <property type="entry name" value="LexA/Signal peptidase"/>
    <property type="match status" value="1"/>
</dbReference>
<feature type="transmembrane region" description="Helical" evidence="3">
    <location>
        <begin position="43"/>
        <end position="66"/>
    </location>
</feature>
<dbReference type="RefSeq" id="WP_025360507.1">
    <property type="nucleotide sequence ID" value="NZ_BAAABQ010000059.1"/>
</dbReference>
<dbReference type="InterPro" id="IPR019533">
    <property type="entry name" value="Peptidase_S26"/>
</dbReference>
<keyword evidence="3 6" id="KW-0378">Hydrolase</keyword>
<evidence type="ECO:0000256" key="1">
    <source>
        <dbReference type="ARBA" id="ARBA00004401"/>
    </source>
</evidence>
<sequence length="300" mass="32914">MTSQESGDNQDEQTRRPFEVPKGAKKGRHAHRKKPKGSFFRELVVLVVTALVLTVLIQSFLARVYVIPSGSMEQTLHGCDGCQNDRILVDKLTYRFTNPAPGDVVVFRGPPAWTHNDFSSQRSDNPVVNAVQSVASMFGLAPPDERDFVKRVIAVGGQTVQCCDNNRVVVDGKPLTEPYIYWFPGRGEQQRSFAPVKVPEGRLWVMGDSRNNSEDSRFQGGGGVNGTIGVDDVIGKARVIVLPPSRWGVVHAQDPQVVAMGAPAWQQGLPLTGGVALAVPVVWAVRRTRSALLDQRQQRP</sequence>
<dbReference type="CDD" id="cd06530">
    <property type="entry name" value="S26_SPase_I"/>
    <property type="match status" value="1"/>
</dbReference>
<dbReference type="InterPro" id="IPR036286">
    <property type="entry name" value="LexA/Signal_pep-like_sf"/>
</dbReference>
<dbReference type="PANTHER" id="PTHR43390:SF1">
    <property type="entry name" value="CHLOROPLAST PROCESSING PEPTIDASE"/>
    <property type="match status" value="1"/>
</dbReference>
<dbReference type="EMBL" id="JACJID010000002">
    <property type="protein sequence ID" value="MBA8925847.1"/>
    <property type="molecule type" value="Genomic_DNA"/>
</dbReference>
<evidence type="ECO:0000259" key="5">
    <source>
        <dbReference type="Pfam" id="PF10502"/>
    </source>
</evidence>
<comment type="catalytic activity">
    <reaction evidence="3">
        <text>Cleavage of hydrophobic, N-terminal signal or leader sequences from secreted and periplasmic proteins.</text>
        <dbReference type="EC" id="3.4.21.89"/>
    </reaction>
</comment>
<gene>
    <name evidence="6" type="ORF">BC739_003046</name>
</gene>
<keyword evidence="3" id="KW-1133">Transmembrane helix</keyword>
<proteinExistence type="inferred from homology"/>
<evidence type="ECO:0000256" key="2">
    <source>
        <dbReference type="ARBA" id="ARBA00009370"/>
    </source>
</evidence>
<evidence type="ECO:0000313" key="6">
    <source>
        <dbReference type="EMBL" id="MBA8925847.1"/>
    </source>
</evidence>
<accession>A0ABR6BG29</accession>
<protein>
    <recommendedName>
        <fullName evidence="3">Signal peptidase I</fullName>
        <ecNumber evidence="3">3.4.21.89</ecNumber>
    </recommendedName>
</protein>
<dbReference type="GO" id="GO:0009003">
    <property type="term" value="F:signal peptidase activity"/>
    <property type="evidence" value="ECO:0007669"/>
    <property type="project" value="UniProtKB-EC"/>
</dbReference>
<dbReference type="Gene3D" id="2.10.109.10">
    <property type="entry name" value="Umud Fragment, subunit A"/>
    <property type="match status" value="1"/>
</dbReference>
<evidence type="ECO:0000313" key="7">
    <source>
        <dbReference type="Proteomes" id="UP000517916"/>
    </source>
</evidence>
<dbReference type="EC" id="3.4.21.89" evidence="3"/>
<comment type="subcellular location">
    <subcellularLocation>
        <location evidence="1">Cell membrane</location>
        <topology evidence="1">Single-pass type II membrane protein</topology>
    </subcellularLocation>
    <subcellularLocation>
        <location evidence="3">Membrane</location>
        <topology evidence="3">Single-pass type II membrane protein</topology>
    </subcellularLocation>
</comment>
<feature type="compositionally biased region" description="Basic residues" evidence="4">
    <location>
        <begin position="23"/>
        <end position="33"/>
    </location>
</feature>
<organism evidence="6 7">
    <name type="scientific">Kutzneria viridogrisea</name>
    <dbReference type="NCBI Taxonomy" id="47990"/>
    <lineage>
        <taxon>Bacteria</taxon>
        <taxon>Bacillati</taxon>
        <taxon>Actinomycetota</taxon>
        <taxon>Actinomycetes</taxon>
        <taxon>Pseudonocardiales</taxon>
        <taxon>Pseudonocardiaceae</taxon>
        <taxon>Kutzneria</taxon>
    </lineage>
</organism>
<comment type="similarity">
    <text evidence="2 3">Belongs to the peptidase S26 family.</text>
</comment>
<comment type="caution">
    <text evidence="6">The sequence shown here is derived from an EMBL/GenBank/DDBJ whole genome shotgun (WGS) entry which is preliminary data.</text>
</comment>
<dbReference type="PANTHER" id="PTHR43390">
    <property type="entry name" value="SIGNAL PEPTIDASE I"/>
    <property type="match status" value="1"/>
</dbReference>
<keyword evidence="3" id="KW-0472">Membrane</keyword>
<dbReference type="Proteomes" id="UP000517916">
    <property type="component" value="Unassembled WGS sequence"/>
</dbReference>
<feature type="domain" description="Peptidase S26" evidence="5">
    <location>
        <begin position="41"/>
        <end position="241"/>
    </location>
</feature>
<dbReference type="InterPro" id="IPR000223">
    <property type="entry name" value="Pept_S26A_signal_pept_1"/>
</dbReference>
<reference evidence="6 7" key="1">
    <citation type="submission" date="2020-08" db="EMBL/GenBank/DDBJ databases">
        <title>Genomic Encyclopedia of Archaeal and Bacterial Type Strains, Phase II (KMG-II): from individual species to whole genera.</title>
        <authorList>
            <person name="Goeker M."/>
        </authorList>
    </citation>
    <scope>NUCLEOTIDE SEQUENCE [LARGE SCALE GENOMIC DNA]</scope>
    <source>
        <strain evidence="6 7">DSM 43850</strain>
    </source>
</reference>
<dbReference type="PRINTS" id="PR00727">
    <property type="entry name" value="LEADERPTASE"/>
</dbReference>
<keyword evidence="7" id="KW-1185">Reference proteome</keyword>
<name>A0ABR6BG29_9PSEU</name>
<keyword evidence="3" id="KW-0812">Transmembrane</keyword>
<dbReference type="Pfam" id="PF10502">
    <property type="entry name" value="Peptidase_S26"/>
    <property type="match status" value="1"/>
</dbReference>
<evidence type="ECO:0000256" key="4">
    <source>
        <dbReference type="SAM" id="MobiDB-lite"/>
    </source>
</evidence>
<dbReference type="NCBIfam" id="TIGR02227">
    <property type="entry name" value="sigpep_I_bact"/>
    <property type="match status" value="1"/>
</dbReference>
<feature type="region of interest" description="Disordered" evidence="4">
    <location>
        <begin position="1"/>
        <end position="33"/>
    </location>
</feature>
<evidence type="ECO:0000256" key="3">
    <source>
        <dbReference type="RuleBase" id="RU362042"/>
    </source>
</evidence>